<dbReference type="Proteomes" id="UP000193467">
    <property type="component" value="Unassembled WGS sequence"/>
</dbReference>
<dbReference type="InterPro" id="IPR009053">
    <property type="entry name" value="Prefoldin"/>
</dbReference>
<dbReference type="AlphaFoldDB" id="A0A1Y2F9X6"/>
<dbReference type="FunCoup" id="A0A1Y2F9X6">
    <property type="interactions" value="504"/>
</dbReference>
<feature type="compositionally biased region" description="Low complexity" evidence="3">
    <location>
        <begin position="1"/>
        <end position="16"/>
    </location>
</feature>
<dbReference type="OrthoDB" id="29646at2759"/>
<dbReference type="GO" id="GO:0006457">
    <property type="term" value="P:protein folding"/>
    <property type="evidence" value="ECO:0007669"/>
    <property type="project" value="InterPro"/>
</dbReference>
<name>A0A1Y2F9X6_9BASI</name>
<dbReference type="Pfam" id="PF01920">
    <property type="entry name" value="Prefoldin_2"/>
    <property type="match status" value="1"/>
</dbReference>
<dbReference type="InParanoid" id="A0A1Y2F9X6"/>
<dbReference type="GO" id="GO:0016272">
    <property type="term" value="C:prefoldin complex"/>
    <property type="evidence" value="ECO:0007669"/>
    <property type="project" value="InterPro"/>
</dbReference>
<dbReference type="GO" id="GO:0051082">
    <property type="term" value="F:unfolded protein binding"/>
    <property type="evidence" value="ECO:0007669"/>
    <property type="project" value="InterPro"/>
</dbReference>
<comment type="similarity">
    <text evidence="1">Belongs to the prefoldin subunit beta family.</text>
</comment>
<gene>
    <name evidence="4" type="ORF">BCR35DRAFT_279060</name>
</gene>
<sequence length="130" mass="14632">MASTPSASAPKSTPTKQLTEQEANNIFRQRTAELQAIATKIGELEREAEEHALVIETLSEAYTTEPTRKCFRLVGGVLVERTVEDVLPSLKTQSEQLKGVIETLLSEYKKKDTAFSEWQRENNIVVQQRP</sequence>
<comment type="caution">
    <text evidence="4">The sequence shown here is derived from an EMBL/GenBank/DDBJ whole genome shotgun (WGS) entry which is preliminary data.</text>
</comment>
<feature type="region of interest" description="Disordered" evidence="3">
    <location>
        <begin position="1"/>
        <end position="24"/>
    </location>
</feature>
<dbReference type="CDD" id="cd23163">
    <property type="entry name" value="Prefoldin_2"/>
    <property type="match status" value="1"/>
</dbReference>
<dbReference type="InterPro" id="IPR002777">
    <property type="entry name" value="PFD_beta-like"/>
</dbReference>
<organism evidence="4 5">
    <name type="scientific">Leucosporidium creatinivorum</name>
    <dbReference type="NCBI Taxonomy" id="106004"/>
    <lineage>
        <taxon>Eukaryota</taxon>
        <taxon>Fungi</taxon>
        <taxon>Dikarya</taxon>
        <taxon>Basidiomycota</taxon>
        <taxon>Pucciniomycotina</taxon>
        <taxon>Microbotryomycetes</taxon>
        <taxon>Leucosporidiales</taxon>
        <taxon>Leucosporidium</taxon>
    </lineage>
</organism>
<evidence type="ECO:0000313" key="5">
    <source>
        <dbReference type="Proteomes" id="UP000193467"/>
    </source>
</evidence>
<evidence type="ECO:0000256" key="1">
    <source>
        <dbReference type="ARBA" id="ARBA00008045"/>
    </source>
</evidence>
<evidence type="ECO:0000313" key="4">
    <source>
        <dbReference type="EMBL" id="ORY80711.1"/>
    </source>
</evidence>
<keyword evidence="5" id="KW-1185">Reference proteome</keyword>
<dbReference type="EMBL" id="MCGR01000024">
    <property type="protein sequence ID" value="ORY80711.1"/>
    <property type="molecule type" value="Genomic_DNA"/>
</dbReference>
<evidence type="ECO:0000256" key="2">
    <source>
        <dbReference type="ARBA" id="ARBA00023186"/>
    </source>
</evidence>
<dbReference type="PANTHER" id="PTHR13303">
    <property type="entry name" value="PREFOLDIN SUBUNIT 2"/>
    <property type="match status" value="1"/>
</dbReference>
<dbReference type="SUPFAM" id="SSF46579">
    <property type="entry name" value="Prefoldin"/>
    <property type="match status" value="1"/>
</dbReference>
<dbReference type="InterPro" id="IPR027235">
    <property type="entry name" value="PFD2"/>
</dbReference>
<dbReference type="STRING" id="106004.A0A1Y2F9X6"/>
<proteinExistence type="inferred from homology"/>
<dbReference type="Gene3D" id="1.10.287.370">
    <property type="match status" value="1"/>
</dbReference>
<reference evidence="4 5" key="1">
    <citation type="submission" date="2016-07" db="EMBL/GenBank/DDBJ databases">
        <title>Pervasive Adenine N6-methylation of Active Genes in Fungi.</title>
        <authorList>
            <consortium name="DOE Joint Genome Institute"/>
            <person name="Mondo S.J."/>
            <person name="Dannebaum R.O."/>
            <person name="Kuo R.C."/>
            <person name="Labutti K."/>
            <person name="Haridas S."/>
            <person name="Kuo A."/>
            <person name="Salamov A."/>
            <person name="Ahrendt S.R."/>
            <person name="Lipzen A."/>
            <person name="Sullivan W."/>
            <person name="Andreopoulos W.B."/>
            <person name="Clum A."/>
            <person name="Lindquist E."/>
            <person name="Daum C."/>
            <person name="Ramamoorthy G.K."/>
            <person name="Gryganskyi A."/>
            <person name="Culley D."/>
            <person name="Magnuson J.K."/>
            <person name="James T.Y."/>
            <person name="O'Malley M.A."/>
            <person name="Stajich J.E."/>
            <person name="Spatafora J.W."/>
            <person name="Visel A."/>
            <person name="Grigoriev I.V."/>
        </authorList>
    </citation>
    <scope>NUCLEOTIDE SEQUENCE [LARGE SCALE GENOMIC DNA]</scope>
    <source>
        <strain evidence="4 5">62-1032</strain>
    </source>
</reference>
<protein>
    <submittedName>
        <fullName evidence="4">Prefoldin beta-like protein</fullName>
    </submittedName>
</protein>
<keyword evidence="2" id="KW-0143">Chaperone</keyword>
<evidence type="ECO:0000256" key="3">
    <source>
        <dbReference type="SAM" id="MobiDB-lite"/>
    </source>
</evidence>
<dbReference type="FunFam" id="1.10.287.370:FF:000002">
    <property type="entry name" value="Prefoldin subunit 2"/>
    <property type="match status" value="1"/>
</dbReference>
<accession>A0A1Y2F9X6</accession>